<comment type="similarity">
    <text evidence="2 13">Belongs to the glycosyl hydrolase 28 family.</text>
</comment>
<dbReference type="EC" id="3.2.1.15" evidence="3"/>
<dbReference type="Gene3D" id="2.160.20.10">
    <property type="entry name" value="Single-stranded right-handed beta-helix, Pectin lyase-like"/>
    <property type="match status" value="1"/>
</dbReference>
<evidence type="ECO:0000313" key="15">
    <source>
        <dbReference type="EMBL" id="CDP07789.1"/>
    </source>
</evidence>
<dbReference type="SMART" id="SM00710">
    <property type="entry name" value="PbH1"/>
    <property type="match status" value="5"/>
</dbReference>
<dbReference type="InterPro" id="IPR012334">
    <property type="entry name" value="Pectin_lyas_fold"/>
</dbReference>
<dbReference type="PROSITE" id="PS00502">
    <property type="entry name" value="POLYGALACTURONASE"/>
    <property type="match status" value="1"/>
</dbReference>
<feature type="active site" evidence="12">
    <location>
        <position position="308"/>
    </location>
</feature>
<keyword evidence="9" id="KW-0961">Cell wall biogenesis/degradation</keyword>
<evidence type="ECO:0000256" key="6">
    <source>
        <dbReference type="ARBA" id="ARBA00022729"/>
    </source>
</evidence>
<feature type="chain" id="PRO_5001654930" description="endo-polygalacturonase" evidence="14">
    <location>
        <begin position="18"/>
        <end position="458"/>
    </location>
</feature>
<dbReference type="GO" id="GO:0009901">
    <property type="term" value="P:anther dehiscence"/>
    <property type="evidence" value="ECO:0007669"/>
    <property type="project" value="UniProtKB-ARBA"/>
</dbReference>
<dbReference type="OMA" id="PRHKIYY"/>
<keyword evidence="16" id="KW-1185">Reference proteome</keyword>
<evidence type="ECO:0000256" key="10">
    <source>
        <dbReference type="ARBA" id="ARBA00034074"/>
    </source>
</evidence>
<keyword evidence="4" id="KW-0134">Cell wall</keyword>
<dbReference type="InterPro" id="IPR011050">
    <property type="entry name" value="Pectin_lyase_fold/virulence"/>
</dbReference>
<keyword evidence="6 14" id="KW-0732">Signal</keyword>
<organism evidence="15 16">
    <name type="scientific">Coffea canephora</name>
    <name type="common">Robusta coffee</name>
    <dbReference type="NCBI Taxonomy" id="49390"/>
    <lineage>
        <taxon>Eukaryota</taxon>
        <taxon>Viridiplantae</taxon>
        <taxon>Streptophyta</taxon>
        <taxon>Embryophyta</taxon>
        <taxon>Tracheophyta</taxon>
        <taxon>Spermatophyta</taxon>
        <taxon>Magnoliopsida</taxon>
        <taxon>eudicotyledons</taxon>
        <taxon>Gunneridae</taxon>
        <taxon>Pentapetalae</taxon>
        <taxon>asterids</taxon>
        <taxon>lamiids</taxon>
        <taxon>Gentianales</taxon>
        <taxon>Rubiaceae</taxon>
        <taxon>Ixoroideae</taxon>
        <taxon>Gardenieae complex</taxon>
        <taxon>Bertiereae - Coffeeae clade</taxon>
        <taxon>Coffeeae</taxon>
        <taxon>Coffea</taxon>
    </lineage>
</organism>
<dbReference type="GO" id="GO:0010047">
    <property type="term" value="P:fruit dehiscence"/>
    <property type="evidence" value="ECO:0007669"/>
    <property type="project" value="UniProtKB-ARBA"/>
</dbReference>
<dbReference type="GO" id="GO:0005975">
    <property type="term" value="P:carbohydrate metabolic process"/>
    <property type="evidence" value="ECO:0007669"/>
    <property type="project" value="InterPro"/>
</dbReference>
<keyword evidence="5" id="KW-0964">Secreted</keyword>
<evidence type="ECO:0000256" key="11">
    <source>
        <dbReference type="ARBA" id="ARBA00083621"/>
    </source>
</evidence>
<evidence type="ECO:0000256" key="12">
    <source>
        <dbReference type="PROSITE-ProRule" id="PRU10052"/>
    </source>
</evidence>
<dbReference type="EMBL" id="HG739111">
    <property type="protein sequence ID" value="CDP07789.1"/>
    <property type="molecule type" value="Genomic_DNA"/>
</dbReference>
<gene>
    <name evidence="15" type="ORF">GSCOC_T00025172001</name>
</gene>
<accession>A0A068UHV1</accession>
<dbReference type="FunFam" id="2.160.20.10:FF:000028">
    <property type="entry name" value="Polygalacturonase QRT2"/>
    <property type="match status" value="1"/>
</dbReference>
<evidence type="ECO:0000256" key="14">
    <source>
        <dbReference type="SAM" id="SignalP"/>
    </source>
</evidence>
<dbReference type="PhylomeDB" id="A0A068UHV1"/>
<name>A0A068UHV1_COFCA</name>
<dbReference type="STRING" id="49390.A0A068UHV1"/>
<dbReference type="GO" id="GO:0009830">
    <property type="term" value="P:cell wall modification involved in abscission"/>
    <property type="evidence" value="ECO:0007669"/>
    <property type="project" value="UniProtKB-ARBA"/>
</dbReference>
<dbReference type="SUPFAM" id="SSF51126">
    <property type="entry name" value="Pectin lyase-like"/>
    <property type="match status" value="1"/>
</dbReference>
<evidence type="ECO:0000256" key="5">
    <source>
        <dbReference type="ARBA" id="ARBA00022525"/>
    </source>
</evidence>
<evidence type="ECO:0000256" key="1">
    <source>
        <dbReference type="ARBA" id="ARBA00004191"/>
    </source>
</evidence>
<dbReference type="OrthoDB" id="187139at2759"/>
<evidence type="ECO:0000256" key="4">
    <source>
        <dbReference type="ARBA" id="ARBA00022512"/>
    </source>
</evidence>
<dbReference type="Gramene" id="CDP07789">
    <property type="protein sequence ID" value="CDP07789"/>
    <property type="gene ID" value="GSCOC_T00025172001"/>
</dbReference>
<comment type="catalytic activity">
    <reaction evidence="10">
        <text>(1,4-alpha-D-galacturonosyl)n+m + H2O = (1,4-alpha-D-galacturonosyl)n + (1,4-alpha-D-galacturonosyl)m.</text>
        <dbReference type="EC" id="3.2.1.15"/>
    </reaction>
</comment>
<dbReference type="InterPro" id="IPR006626">
    <property type="entry name" value="PbH1"/>
</dbReference>
<keyword evidence="7 13" id="KW-0378">Hydrolase</keyword>
<protein>
    <recommendedName>
        <fullName evidence="3">endo-polygalacturonase</fullName>
        <ecNumber evidence="3">3.2.1.15</ecNumber>
    </recommendedName>
    <alternativeName>
        <fullName evidence="11">Pectinase</fullName>
    </alternativeName>
</protein>
<evidence type="ECO:0000313" key="16">
    <source>
        <dbReference type="Proteomes" id="UP000295252"/>
    </source>
</evidence>
<proteinExistence type="inferred from homology"/>
<feature type="signal peptide" evidence="14">
    <location>
        <begin position="1"/>
        <end position="17"/>
    </location>
</feature>
<comment type="subcellular location">
    <subcellularLocation>
        <location evidence="1">Secreted</location>
        <location evidence="1">Cell wall</location>
    </subcellularLocation>
</comment>
<evidence type="ECO:0000256" key="3">
    <source>
        <dbReference type="ARBA" id="ARBA00012736"/>
    </source>
</evidence>
<evidence type="ECO:0000256" key="2">
    <source>
        <dbReference type="ARBA" id="ARBA00008834"/>
    </source>
</evidence>
<keyword evidence="8 13" id="KW-0326">Glycosidase</keyword>
<dbReference type="InParanoid" id="A0A068UHV1"/>
<evidence type="ECO:0000256" key="13">
    <source>
        <dbReference type="RuleBase" id="RU361169"/>
    </source>
</evidence>
<dbReference type="Pfam" id="PF00295">
    <property type="entry name" value="Glyco_hydro_28"/>
    <property type="match status" value="1"/>
</dbReference>
<dbReference type="PANTHER" id="PTHR31375">
    <property type="match status" value="1"/>
</dbReference>
<dbReference type="AlphaFoldDB" id="A0A068UHV1"/>
<evidence type="ECO:0000256" key="8">
    <source>
        <dbReference type="ARBA" id="ARBA00023295"/>
    </source>
</evidence>
<dbReference type="Proteomes" id="UP000295252">
    <property type="component" value="Chromosome IV"/>
</dbReference>
<evidence type="ECO:0000256" key="7">
    <source>
        <dbReference type="ARBA" id="ARBA00022801"/>
    </source>
</evidence>
<reference evidence="16" key="1">
    <citation type="journal article" date="2014" name="Science">
        <title>The coffee genome provides insight into the convergent evolution of caffeine biosynthesis.</title>
        <authorList>
            <person name="Denoeud F."/>
            <person name="Carretero-Paulet L."/>
            <person name="Dereeper A."/>
            <person name="Droc G."/>
            <person name="Guyot R."/>
            <person name="Pietrella M."/>
            <person name="Zheng C."/>
            <person name="Alberti A."/>
            <person name="Anthony F."/>
            <person name="Aprea G."/>
            <person name="Aury J.M."/>
            <person name="Bento P."/>
            <person name="Bernard M."/>
            <person name="Bocs S."/>
            <person name="Campa C."/>
            <person name="Cenci A."/>
            <person name="Combes M.C."/>
            <person name="Crouzillat D."/>
            <person name="Da Silva C."/>
            <person name="Daddiego L."/>
            <person name="De Bellis F."/>
            <person name="Dussert S."/>
            <person name="Garsmeur O."/>
            <person name="Gayraud T."/>
            <person name="Guignon V."/>
            <person name="Jahn K."/>
            <person name="Jamilloux V."/>
            <person name="Joet T."/>
            <person name="Labadie K."/>
            <person name="Lan T."/>
            <person name="Leclercq J."/>
            <person name="Lepelley M."/>
            <person name="Leroy T."/>
            <person name="Li L.T."/>
            <person name="Librado P."/>
            <person name="Lopez L."/>
            <person name="Munoz A."/>
            <person name="Noel B."/>
            <person name="Pallavicini A."/>
            <person name="Perrotta G."/>
            <person name="Poncet V."/>
            <person name="Pot D."/>
            <person name="Priyono X."/>
            <person name="Rigoreau M."/>
            <person name="Rouard M."/>
            <person name="Rozas J."/>
            <person name="Tranchant-Dubreuil C."/>
            <person name="VanBuren R."/>
            <person name="Zhang Q."/>
            <person name="Andrade A.C."/>
            <person name="Argout X."/>
            <person name="Bertrand B."/>
            <person name="de Kochko A."/>
            <person name="Graziosi G."/>
            <person name="Henry R.J."/>
            <person name="Jayarama X."/>
            <person name="Ming R."/>
            <person name="Nagai C."/>
            <person name="Rounsley S."/>
            <person name="Sankoff D."/>
            <person name="Giuliano G."/>
            <person name="Albert V.A."/>
            <person name="Wincker P."/>
            <person name="Lashermes P."/>
        </authorList>
    </citation>
    <scope>NUCLEOTIDE SEQUENCE [LARGE SCALE GENOMIC DNA]</scope>
    <source>
        <strain evidence="16">cv. DH200-94</strain>
    </source>
</reference>
<dbReference type="InterPro" id="IPR000743">
    <property type="entry name" value="Glyco_hydro_28"/>
</dbReference>
<dbReference type="GO" id="GO:0004650">
    <property type="term" value="F:polygalacturonase activity"/>
    <property type="evidence" value="ECO:0007669"/>
    <property type="project" value="UniProtKB-EC"/>
</dbReference>
<evidence type="ECO:0000256" key="9">
    <source>
        <dbReference type="ARBA" id="ARBA00023316"/>
    </source>
</evidence>
<sequence length="458" mass="50491">MFLQYFLFIIFTVLVYSSACLSTFQQDHQHSDYRGLVHAENETGLGHRHPPQSRQEIKRESGFLKFRRLLSANAGLSNSARSKRSRSTGYLVNVDKFGARADGTDDTKAFTQAWKKACSTPNSIFLVPARKVYHLKPITFEGPCQSGITMRIGGTIRASTLMSDYEQDRRIWIKFEKLRDFSVEGGGVISGNGQIWWPKSCKVDKKQPCLGAPTAMTFDKCTNVKVTNLRIKNAQQMHLTFRDCTNVEASNLKVKSKGSSPNTDGIHVSGSRNVQILNSDIGTGDDCISIVSGSNKVRAAGIKCGPGHGISIGSLGKNGDEDHVSDILVNTATFTGTTNGVRIKSWQGGRGYAKNIVFENIVMRNVTNPIIIDQFYCDKKEKDCKEQKNAVQVNSVSYRNIKGTSATEKGIIFECSATFPCEGVRMENVQLTHKGRSSLAACNNIHVQQIGNNTPQCN</sequence>